<reference evidence="1" key="1">
    <citation type="submission" date="2021-01" db="EMBL/GenBank/DDBJ databases">
        <title>Draft genome sequence of Acholeplasmataceae bacterium strain Mahy22.</title>
        <authorList>
            <person name="Watanabe M."/>
            <person name="Kojima H."/>
            <person name="Fukui M."/>
        </authorList>
    </citation>
    <scope>NUCLEOTIDE SEQUENCE</scope>
    <source>
        <strain evidence="1">Mahy22</strain>
    </source>
</reference>
<name>A0A7U9XVJ5_9MOLU</name>
<sequence length="197" mass="22597">MFMNSKAYRVKTWNQLKKSYWSVLIACLIVLAVSGASVPLAFLLVGPILVGQSYYLIDVAEHENEGKNFELLIEGFKKSLVTSIVANILMGIFIFLWTLLLIIPGIIKIYAYSMTHYVIAENPEIDFMDAIKKSEEMMKGHKFRLFKLQFSFIGWFILGVLTFGVGFLFVYPYYSLAQANFYIDLRGKKPLIIDVDY</sequence>
<dbReference type="PANTHER" id="PTHR40076:SF1">
    <property type="entry name" value="MEMBRANE PROTEIN"/>
    <property type="match status" value="1"/>
</dbReference>
<dbReference type="RefSeq" id="WP_176239723.1">
    <property type="nucleotide sequence ID" value="NZ_AP024412.1"/>
</dbReference>
<dbReference type="EMBL" id="AP024412">
    <property type="protein sequence ID" value="BCR35359.1"/>
    <property type="molecule type" value="Genomic_DNA"/>
</dbReference>
<dbReference type="KEGG" id="manr:MPAN_002520"/>
<gene>
    <name evidence="1" type="ORF">MPAN_002520</name>
</gene>
<dbReference type="PANTHER" id="PTHR40076">
    <property type="entry name" value="MEMBRANE PROTEIN-RELATED"/>
    <property type="match status" value="1"/>
</dbReference>
<dbReference type="Pfam" id="PF06161">
    <property type="entry name" value="DUF975"/>
    <property type="match status" value="1"/>
</dbReference>
<organism evidence="1 2">
    <name type="scientific">Mariniplasma anaerobium</name>
    <dbReference type="NCBI Taxonomy" id="2735436"/>
    <lineage>
        <taxon>Bacteria</taxon>
        <taxon>Bacillati</taxon>
        <taxon>Mycoplasmatota</taxon>
        <taxon>Mollicutes</taxon>
        <taxon>Acholeplasmatales</taxon>
        <taxon>Acholeplasmataceae</taxon>
        <taxon>Mariniplasma</taxon>
    </lineage>
</organism>
<protein>
    <recommendedName>
        <fullName evidence="3">DUF975 family protein</fullName>
    </recommendedName>
</protein>
<dbReference type="AlphaFoldDB" id="A0A7U9XVJ5"/>
<keyword evidence="2" id="KW-1185">Reference proteome</keyword>
<evidence type="ECO:0000313" key="2">
    <source>
        <dbReference type="Proteomes" id="UP000620133"/>
    </source>
</evidence>
<accession>A0A7U9XVJ5</accession>
<evidence type="ECO:0008006" key="3">
    <source>
        <dbReference type="Google" id="ProtNLM"/>
    </source>
</evidence>
<proteinExistence type="predicted"/>
<dbReference type="Proteomes" id="UP000620133">
    <property type="component" value="Chromosome"/>
</dbReference>
<evidence type="ECO:0000313" key="1">
    <source>
        <dbReference type="EMBL" id="BCR35359.1"/>
    </source>
</evidence>
<dbReference type="InterPro" id="IPR010380">
    <property type="entry name" value="DUF975"/>
</dbReference>